<keyword evidence="2" id="KW-1185">Reference proteome</keyword>
<accession>A0A9D4LD30</accession>
<sequence length="68" mass="7531">MAGRFPVCEKVCGVGQDLVNQGHPDRAGIGSRIKSLMDKWKQLQDLAKARRTKLEDAVEAHQVCDDLP</sequence>
<dbReference type="InterPro" id="IPR002017">
    <property type="entry name" value="Spectrin_repeat"/>
</dbReference>
<reference evidence="1" key="2">
    <citation type="submission" date="2020-11" db="EMBL/GenBank/DDBJ databases">
        <authorList>
            <person name="McCartney M.A."/>
            <person name="Auch B."/>
            <person name="Kono T."/>
            <person name="Mallez S."/>
            <person name="Becker A."/>
            <person name="Gohl D.M."/>
            <person name="Silverstein K.A.T."/>
            <person name="Koren S."/>
            <person name="Bechman K.B."/>
            <person name="Herman A."/>
            <person name="Abrahante J.E."/>
            <person name="Garbe J."/>
        </authorList>
    </citation>
    <scope>NUCLEOTIDE SEQUENCE</scope>
    <source>
        <strain evidence="1">Duluth1</strain>
        <tissue evidence="1">Whole animal</tissue>
    </source>
</reference>
<dbReference type="AlphaFoldDB" id="A0A9D4LD30"/>
<dbReference type="SUPFAM" id="SSF46966">
    <property type="entry name" value="Spectrin repeat"/>
    <property type="match status" value="1"/>
</dbReference>
<comment type="caution">
    <text evidence="1">The sequence shown here is derived from an EMBL/GenBank/DDBJ whole genome shotgun (WGS) entry which is preliminary data.</text>
</comment>
<dbReference type="Gene3D" id="1.20.58.60">
    <property type="match status" value="1"/>
</dbReference>
<name>A0A9D4LD30_DREPO</name>
<dbReference type="Proteomes" id="UP000828390">
    <property type="component" value="Unassembled WGS sequence"/>
</dbReference>
<gene>
    <name evidence="1" type="ORF">DPMN_097320</name>
</gene>
<proteinExistence type="predicted"/>
<evidence type="ECO:0000313" key="1">
    <source>
        <dbReference type="EMBL" id="KAH3854771.1"/>
    </source>
</evidence>
<reference evidence="1" key="1">
    <citation type="journal article" date="2019" name="bioRxiv">
        <title>The Genome of the Zebra Mussel, Dreissena polymorpha: A Resource for Invasive Species Research.</title>
        <authorList>
            <person name="McCartney M.A."/>
            <person name="Auch B."/>
            <person name="Kono T."/>
            <person name="Mallez S."/>
            <person name="Zhang Y."/>
            <person name="Obille A."/>
            <person name="Becker A."/>
            <person name="Abrahante J.E."/>
            <person name="Garbe J."/>
            <person name="Badalamenti J.P."/>
            <person name="Herman A."/>
            <person name="Mangelson H."/>
            <person name="Liachko I."/>
            <person name="Sullivan S."/>
            <person name="Sone E.D."/>
            <person name="Koren S."/>
            <person name="Silverstein K.A.T."/>
            <person name="Beckman K.B."/>
            <person name="Gohl D.M."/>
        </authorList>
    </citation>
    <scope>NUCLEOTIDE SEQUENCE</scope>
    <source>
        <strain evidence="1">Duluth1</strain>
        <tissue evidence="1">Whole animal</tissue>
    </source>
</reference>
<dbReference type="PANTHER" id="PTHR11915">
    <property type="entry name" value="SPECTRIN/FILAMIN RELATED CYTOSKELETAL PROTEIN"/>
    <property type="match status" value="1"/>
</dbReference>
<dbReference type="EMBL" id="JAIWYP010000003">
    <property type="protein sequence ID" value="KAH3854771.1"/>
    <property type="molecule type" value="Genomic_DNA"/>
</dbReference>
<protein>
    <submittedName>
        <fullName evidence="1">Uncharacterized protein</fullName>
    </submittedName>
</protein>
<dbReference type="Pfam" id="PF00435">
    <property type="entry name" value="Spectrin"/>
    <property type="match status" value="1"/>
</dbReference>
<organism evidence="1 2">
    <name type="scientific">Dreissena polymorpha</name>
    <name type="common">Zebra mussel</name>
    <name type="synonym">Mytilus polymorpha</name>
    <dbReference type="NCBI Taxonomy" id="45954"/>
    <lineage>
        <taxon>Eukaryota</taxon>
        <taxon>Metazoa</taxon>
        <taxon>Spiralia</taxon>
        <taxon>Lophotrochozoa</taxon>
        <taxon>Mollusca</taxon>
        <taxon>Bivalvia</taxon>
        <taxon>Autobranchia</taxon>
        <taxon>Heteroconchia</taxon>
        <taxon>Euheterodonta</taxon>
        <taxon>Imparidentia</taxon>
        <taxon>Neoheterodontei</taxon>
        <taxon>Myida</taxon>
        <taxon>Dreissenoidea</taxon>
        <taxon>Dreissenidae</taxon>
        <taxon>Dreissena</taxon>
    </lineage>
</organism>
<evidence type="ECO:0000313" key="2">
    <source>
        <dbReference type="Proteomes" id="UP000828390"/>
    </source>
</evidence>